<reference evidence="1 2" key="1">
    <citation type="journal article" date="2004" name="Genome Res.">
        <title>Genome sequence of Haloarcula marismortui: a halophilic archaeon from the Dead Sea.</title>
        <authorList>
            <person name="Baliga N.S."/>
            <person name="Bonneau R."/>
            <person name="Facciotti M.T."/>
            <person name="Pan M."/>
            <person name="Glusman G."/>
            <person name="Deutsch E.W."/>
            <person name="Shannon P."/>
            <person name="Chiu Y."/>
            <person name="Weng R.S."/>
            <person name="Gan R.R."/>
            <person name="Hung P."/>
            <person name="Date S.V."/>
            <person name="Marcotte E."/>
            <person name="Hood L."/>
            <person name="Ng W.V."/>
        </authorList>
    </citation>
    <scope>NUCLEOTIDE SEQUENCE [LARGE SCALE GENOMIC DNA]</scope>
    <source>
        <strain evidence="2">ATCC 43049 / DSM 3752 / JCM 8966 / VKM B-1809</strain>
        <plasmid evidence="2">Plasmid pNG500</plasmid>
    </source>
</reference>
<dbReference type="HOGENOM" id="CLU_2893137_0_0_2"/>
<gene>
    <name evidence="1" type="ordered locus">pNG5046</name>
</gene>
<evidence type="ECO:0000313" key="1">
    <source>
        <dbReference type="EMBL" id="AAV44466.1"/>
    </source>
</evidence>
<geneLocation type="plasmid" evidence="1 2">
    <name>pNG500</name>
</geneLocation>
<sequence>MSPPYRYLIIFELIYQRAPERSVEHPRAFEDWSISVTVVAVVLPVVLPMGSGESRDCVGFDR</sequence>
<accession>Q5V7K3</accession>
<protein>
    <submittedName>
        <fullName evidence="1">Uncharacterized protein</fullName>
    </submittedName>
</protein>
<name>Q5V7K3_HALMA</name>
<keyword evidence="1" id="KW-0614">Plasmid</keyword>
<keyword evidence="2" id="KW-1185">Reference proteome</keyword>
<dbReference type="Proteomes" id="UP000001169">
    <property type="component" value="Plasmid pNG500"/>
</dbReference>
<evidence type="ECO:0000313" key="2">
    <source>
        <dbReference type="Proteomes" id="UP000001169"/>
    </source>
</evidence>
<dbReference type="KEGG" id="hma:pNG5046"/>
<dbReference type="PATRIC" id="fig|272569.17.peg.212"/>
<dbReference type="EnsemblBacteria" id="AAV44466">
    <property type="protein sequence ID" value="AAV44466"/>
    <property type="gene ID" value="pNG5046"/>
</dbReference>
<proteinExistence type="predicted"/>
<dbReference type="EMBL" id="AY596294">
    <property type="protein sequence ID" value="AAV44466.1"/>
    <property type="molecule type" value="Genomic_DNA"/>
</dbReference>
<organism evidence="1 2">
    <name type="scientific">Haloarcula marismortui (strain ATCC 43049 / DSM 3752 / JCM 8966 / VKM B-1809)</name>
    <name type="common">Halobacterium marismortui</name>
    <dbReference type="NCBI Taxonomy" id="272569"/>
    <lineage>
        <taxon>Archaea</taxon>
        <taxon>Methanobacteriati</taxon>
        <taxon>Methanobacteriota</taxon>
        <taxon>Stenosarchaea group</taxon>
        <taxon>Halobacteria</taxon>
        <taxon>Halobacteriales</taxon>
        <taxon>Haloarculaceae</taxon>
        <taxon>Haloarcula</taxon>
    </lineage>
</organism>
<dbReference type="AlphaFoldDB" id="Q5V7K3"/>